<dbReference type="GO" id="GO:0015935">
    <property type="term" value="C:small ribosomal subunit"/>
    <property type="evidence" value="ECO:0007669"/>
    <property type="project" value="InterPro"/>
</dbReference>
<dbReference type="CDD" id="cd00165">
    <property type="entry name" value="S4"/>
    <property type="match status" value="1"/>
</dbReference>
<evidence type="ECO:0000256" key="2">
    <source>
        <dbReference type="ARBA" id="ARBA00022730"/>
    </source>
</evidence>
<dbReference type="NCBIfam" id="NF003717">
    <property type="entry name" value="PRK05327.1"/>
    <property type="match status" value="1"/>
</dbReference>
<dbReference type="GO" id="GO:0019843">
    <property type="term" value="F:rRNA binding"/>
    <property type="evidence" value="ECO:0007669"/>
    <property type="project" value="UniProtKB-UniRule"/>
</dbReference>
<evidence type="ECO:0000259" key="9">
    <source>
        <dbReference type="SMART" id="SM00363"/>
    </source>
</evidence>
<dbReference type="Gene3D" id="3.10.290.10">
    <property type="entry name" value="RNA-binding S4 domain"/>
    <property type="match status" value="1"/>
</dbReference>
<dbReference type="InterPro" id="IPR018079">
    <property type="entry name" value="Ribosomal_uS4_CS"/>
</dbReference>
<name>K1XYV4_9BACT</name>
<keyword evidence="5 7" id="KW-0687">Ribonucleoprotein</keyword>
<evidence type="ECO:0000256" key="4">
    <source>
        <dbReference type="ARBA" id="ARBA00022980"/>
    </source>
</evidence>
<dbReference type="FunFam" id="3.10.290.10:FF:000001">
    <property type="entry name" value="30S ribosomal protein S4"/>
    <property type="match status" value="1"/>
</dbReference>
<dbReference type="InterPro" id="IPR022801">
    <property type="entry name" value="Ribosomal_uS4"/>
</dbReference>
<dbReference type="GO" id="GO:0003735">
    <property type="term" value="F:structural constituent of ribosome"/>
    <property type="evidence" value="ECO:0007669"/>
    <property type="project" value="InterPro"/>
</dbReference>
<organism evidence="11">
    <name type="scientific">uncultured bacterium</name>
    <name type="common">gcode 4</name>
    <dbReference type="NCBI Taxonomy" id="1234023"/>
    <lineage>
        <taxon>Bacteria</taxon>
        <taxon>environmental samples</taxon>
    </lineage>
</organism>
<dbReference type="PROSITE" id="PS00632">
    <property type="entry name" value="RIBOSOMAL_S4"/>
    <property type="match status" value="1"/>
</dbReference>
<dbReference type="InterPro" id="IPR001912">
    <property type="entry name" value="Ribosomal_uS4_N"/>
</dbReference>
<evidence type="ECO:0000256" key="6">
    <source>
        <dbReference type="ARBA" id="ARBA00035254"/>
    </source>
</evidence>
<protein>
    <recommendedName>
        <fullName evidence="6 7">Small ribosomal subunit protein uS4</fullName>
    </recommendedName>
</protein>
<keyword evidence="3 7" id="KW-0694">RNA-binding</keyword>
<feature type="domain" description="Small ribosomal subunit protein uS4 N-terminal" evidence="10">
    <location>
        <begin position="2"/>
        <end position="88"/>
    </location>
</feature>
<dbReference type="GO" id="GO:0006412">
    <property type="term" value="P:translation"/>
    <property type="evidence" value="ECO:0007669"/>
    <property type="project" value="UniProtKB-UniRule"/>
</dbReference>
<comment type="function">
    <text evidence="7">With S5 and S12 plays an important role in translational accuracy.</text>
</comment>
<dbReference type="AlphaFoldDB" id="K1XYV4"/>
<evidence type="ECO:0000259" key="10">
    <source>
        <dbReference type="SMART" id="SM01390"/>
    </source>
</evidence>
<dbReference type="PANTHER" id="PTHR11831">
    <property type="entry name" value="30S 40S RIBOSOMAL PROTEIN"/>
    <property type="match status" value="1"/>
</dbReference>
<comment type="caution">
    <text evidence="11">The sequence shown here is derived from an EMBL/GenBank/DDBJ whole genome shotgun (WGS) entry which is preliminary data.</text>
</comment>
<gene>
    <name evidence="7 11" type="primary">rpsD</name>
    <name evidence="11" type="ORF">ACD_78C00149G0006</name>
</gene>
<evidence type="ECO:0000256" key="1">
    <source>
        <dbReference type="ARBA" id="ARBA00007465"/>
    </source>
</evidence>
<proteinExistence type="inferred from homology"/>
<dbReference type="EMBL" id="AMFJ01034149">
    <property type="protein sequence ID" value="EKD30126.1"/>
    <property type="molecule type" value="Genomic_DNA"/>
</dbReference>
<dbReference type="Gene3D" id="1.10.1050.10">
    <property type="entry name" value="Ribosomal Protein S4 Delta 41, Chain A, domain 1"/>
    <property type="match status" value="1"/>
</dbReference>
<evidence type="ECO:0000313" key="11">
    <source>
        <dbReference type="EMBL" id="EKD30126.1"/>
    </source>
</evidence>
<evidence type="ECO:0000256" key="3">
    <source>
        <dbReference type="ARBA" id="ARBA00022884"/>
    </source>
</evidence>
<dbReference type="SMART" id="SM00363">
    <property type="entry name" value="S4"/>
    <property type="match status" value="1"/>
</dbReference>
<dbReference type="InterPro" id="IPR036986">
    <property type="entry name" value="S4_RNA-bd_sf"/>
</dbReference>
<comment type="function">
    <text evidence="7">One of the primary rRNA binding proteins, it binds directly to 16S rRNA where it nucleates assembly of the body of the 30S subunit.</text>
</comment>
<dbReference type="Pfam" id="PF00163">
    <property type="entry name" value="Ribosomal_S4"/>
    <property type="match status" value="1"/>
</dbReference>
<evidence type="ECO:0000256" key="8">
    <source>
        <dbReference type="RuleBase" id="RU003699"/>
    </source>
</evidence>
<dbReference type="InterPro" id="IPR005709">
    <property type="entry name" value="Ribosomal_uS4_bac-type"/>
</dbReference>
<dbReference type="SMART" id="SM01390">
    <property type="entry name" value="Ribosomal_S4"/>
    <property type="match status" value="1"/>
</dbReference>
<keyword evidence="4 7" id="KW-0689">Ribosomal protein</keyword>
<dbReference type="GO" id="GO:0042274">
    <property type="term" value="P:ribosomal small subunit biogenesis"/>
    <property type="evidence" value="ECO:0007669"/>
    <property type="project" value="TreeGrafter"/>
</dbReference>
<sequence>MRFTGPKMKLCRREGINLFGSEKYDLSQNHRKLLGGKFGKTSEFGVQLRKKQAAKRMYGVSEKQFAAYYARALKTKGVTGDAMLQALELRLDNVIFKSNFARTIMQARQFVGHAHFHVNGKKVNIPSYSVKIGDVISLREKMKESPLYKTLVEEFGEFVKKNAAGTITTAKWLTVDANKLTITVKVLPQKEDFDQVIDIQKIIEFYSK</sequence>
<dbReference type="HAMAP" id="MF_01306_B">
    <property type="entry name" value="Ribosomal_uS4_B"/>
    <property type="match status" value="1"/>
</dbReference>
<reference evidence="11" key="1">
    <citation type="journal article" date="2012" name="Science">
        <title>Fermentation, hydrogen, and sulfur metabolism in multiple uncultivated bacterial phyla.</title>
        <authorList>
            <person name="Wrighton K.C."/>
            <person name="Thomas B.C."/>
            <person name="Sharon I."/>
            <person name="Miller C.S."/>
            <person name="Castelle C.J."/>
            <person name="VerBerkmoes N.C."/>
            <person name="Wilkins M.J."/>
            <person name="Hettich R.L."/>
            <person name="Lipton M.S."/>
            <person name="Williams K.H."/>
            <person name="Long P.E."/>
            <person name="Banfield J.F."/>
        </authorList>
    </citation>
    <scope>NUCLEOTIDE SEQUENCE [LARGE SCALE GENOMIC DNA]</scope>
</reference>
<comment type="similarity">
    <text evidence="1 7 8">Belongs to the universal ribosomal protein uS4 family.</text>
</comment>
<dbReference type="PANTHER" id="PTHR11831:SF4">
    <property type="entry name" value="SMALL RIBOSOMAL SUBUNIT PROTEIN US4M"/>
    <property type="match status" value="1"/>
</dbReference>
<accession>K1XYV4</accession>
<dbReference type="InterPro" id="IPR002942">
    <property type="entry name" value="S4_RNA-bd"/>
</dbReference>
<dbReference type="SUPFAM" id="SSF55174">
    <property type="entry name" value="Alpha-L RNA-binding motif"/>
    <property type="match status" value="1"/>
</dbReference>
<dbReference type="Pfam" id="PF01479">
    <property type="entry name" value="S4"/>
    <property type="match status" value="1"/>
</dbReference>
<feature type="domain" description="RNA-binding S4" evidence="9">
    <location>
        <begin position="89"/>
        <end position="150"/>
    </location>
</feature>
<evidence type="ECO:0000256" key="5">
    <source>
        <dbReference type="ARBA" id="ARBA00023274"/>
    </source>
</evidence>
<comment type="subunit">
    <text evidence="7">Part of the 30S ribosomal subunit. Contacts protein S5. The interaction surface between S4 and S5 is involved in control of translational fidelity.</text>
</comment>
<dbReference type="PROSITE" id="PS50889">
    <property type="entry name" value="S4"/>
    <property type="match status" value="1"/>
</dbReference>
<keyword evidence="2 7" id="KW-0699">rRNA-binding</keyword>
<dbReference type="NCBIfam" id="TIGR01017">
    <property type="entry name" value="rpsD_bact"/>
    <property type="match status" value="1"/>
</dbReference>
<evidence type="ECO:0000256" key="7">
    <source>
        <dbReference type="HAMAP-Rule" id="MF_01306"/>
    </source>
</evidence>